<comment type="caution">
    <text evidence="4">The sequence shown here is derived from an EMBL/GenBank/DDBJ whole genome shotgun (WGS) entry which is preliminary data.</text>
</comment>
<dbReference type="Pfam" id="PF07714">
    <property type="entry name" value="PK_Tyr_Ser-Thr"/>
    <property type="match status" value="1"/>
</dbReference>
<dbReference type="PANTHER" id="PTHR23150">
    <property type="entry name" value="SULFATASE MODIFYING FACTOR 1, 2"/>
    <property type="match status" value="1"/>
</dbReference>
<dbReference type="EMBL" id="JAUOPG010000009">
    <property type="protein sequence ID" value="MDO6454646.1"/>
    <property type="molecule type" value="Genomic_DNA"/>
</dbReference>
<organism evidence="4 5">
    <name type="scientific">Neptunomonas phycophila</name>
    <dbReference type="NCBI Taxonomy" id="1572645"/>
    <lineage>
        <taxon>Bacteria</taxon>
        <taxon>Pseudomonadati</taxon>
        <taxon>Pseudomonadota</taxon>
        <taxon>Gammaproteobacteria</taxon>
        <taxon>Oceanospirillales</taxon>
        <taxon>Oceanospirillaceae</taxon>
        <taxon>Neptunomonas</taxon>
    </lineage>
</organism>
<keyword evidence="1" id="KW-0175">Coiled coil</keyword>
<evidence type="ECO:0000313" key="4">
    <source>
        <dbReference type="EMBL" id="MDO6454646.1"/>
    </source>
</evidence>
<dbReference type="InterPro" id="IPR051043">
    <property type="entry name" value="Sulfatase_Mod_Factor_Kinase"/>
</dbReference>
<protein>
    <submittedName>
        <fullName evidence="4">SUMF1/EgtB/PvdO family nonheme iron enzyme</fullName>
    </submittedName>
</protein>
<evidence type="ECO:0000313" key="5">
    <source>
        <dbReference type="Proteomes" id="UP001169862"/>
    </source>
</evidence>
<name>A0AAW7XJS8_9GAMM</name>
<dbReference type="GO" id="GO:0120147">
    <property type="term" value="F:formylglycine-generating oxidase activity"/>
    <property type="evidence" value="ECO:0007669"/>
    <property type="project" value="TreeGrafter"/>
</dbReference>
<dbReference type="InterPro" id="IPR001245">
    <property type="entry name" value="Ser-Thr/Tyr_kinase_cat_dom"/>
</dbReference>
<dbReference type="InterPro" id="IPR005532">
    <property type="entry name" value="SUMF_dom"/>
</dbReference>
<gene>
    <name evidence="4" type="ORF">Q4490_13815</name>
</gene>
<dbReference type="RefSeq" id="WP_303551407.1">
    <property type="nucleotide sequence ID" value="NZ_JAUOPG010000009.1"/>
</dbReference>
<dbReference type="AlphaFoldDB" id="A0AAW7XJS8"/>
<dbReference type="SMART" id="SM00220">
    <property type="entry name" value="S_TKc"/>
    <property type="match status" value="1"/>
</dbReference>
<feature type="domain" description="Protein kinase" evidence="3">
    <location>
        <begin position="25"/>
        <end position="277"/>
    </location>
</feature>
<evidence type="ECO:0000256" key="1">
    <source>
        <dbReference type="SAM" id="Coils"/>
    </source>
</evidence>
<evidence type="ECO:0000259" key="3">
    <source>
        <dbReference type="PROSITE" id="PS50011"/>
    </source>
</evidence>
<dbReference type="SUPFAM" id="SSF56436">
    <property type="entry name" value="C-type lectin-like"/>
    <property type="match status" value="1"/>
</dbReference>
<dbReference type="Gene3D" id="3.90.1580.10">
    <property type="entry name" value="paralog of FGE (formylglycine-generating enzyme)"/>
    <property type="match status" value="1"/>
</dbReference>
<feature type="region of interest" description="Disordered" evidence="2">
    <location>
        <begin position="282"/>
        <end position="319"/>
    </location>
</feature>
<dbReference type="InterPro" id="IPR011009">
    <property type="entry name" value="Kinase-like_dom_sf"/>
</dbReference>
<dbReference type="InterPro" id="IPR042095">
    <property type="entry name" value="SUMF_sf"/>
</dbReference>
<dbReference type="PROSITE" id="PS50011">
    <property type="entry name" value="PROTEIN_KINASE_DOM"/>
    <property type="match status" value="1"/>
</dbReference>
<reference evidence="4" key="1">
    <citation type="submission" date="2023-07" db="EMBL/GenBank/DDBJ databases">
        <title>Genome content predicts the carbon catabolic preferences of heterotrophic bacteria.</title>
        <authorList>
            <person name="Gralka M."/>
        </authorList>
    </citation>
    <scope>NUCLEOTIDE SEQUENCE</scope>
    <source>
        <strain evidence="4">I2M16</strain>
    </source>
</reference>
<dbReference type="InterPro" id="IPR016187">
    <property type="entry name" value="CTDL_fold"/>
</dbReference>
<dbReference type="GO" id="GO:0005524">
    <property type="term" value="F:ATP binding"/>
    <property type="evidence" value="ECO:0007669"/>
    <property type="project" value="InterPro"/>
</dbReference>
<feature type="compositionally biased region" description="Polar residues" evidence="2">
    <location>
        <begin position="303"/>
        <end position="313"/>
    </location>
</feature>
<dbReference type="Proteomes" id="UP001169862">
    <property type="component" value="Unassembled WGS sequence"/>
</dbReference>
<evidence type="ECO:0000256" key="2">
    <source>
        <dbReference type="SAM" id="MobiDB-lite"/>
    </source>
</evidence>
<dbReference type="InterPro" id="IPR000719">
    <property type="entry name" value="Prot_kinase_dom"/>
</dbReference>
<dbReference type="GO" id="GO:0004672">
    <property type="term" value="F:protein kinase activity"/>
    <property type="evidence" value="ECO:0007669"/>
    <property type="project" value="InterPro"/>
</dbReference>
<feature type="coiled-coil region" evidence="1">
    <location>
        <begin position="354"/>
        <end position="395"/>
    </location>
</feature>
<dbReference type="PANTHER" id="PTHR23150:SF35">
    <property type="entry name" value="BLL6746 PROTEIN"/>
    <property type="match status" value="1"/>
</dbReference>
<proteinExistence type="predicted"/>
<dbReference type="SUPFAM" id="SSF56112">
    <property type="entry name" value="Protein kinase-like (PK-like)"/>
    <property type="match status" value="1"/>
</dbReference>
<accession>A0AAW7XJS8</accession>
<dbReference type="Gene3D" id="1.10.510.10">
    <property type="entry name" value="Transferase(Phosphotransferase) domain 1"/>
    <property type="match status" value="1"/>
</dbReference>
<dbReference type="Gene3D" id="3.30.200.20">
    <property type="entry name" value="Phosphorylase Kinase, domain 1"/>
    <property type="match status" value="1"/>
</dbReference>
<dbReference type="Pfam" id="PF03781">
    <property type="entry name" value="FGE-sulfatase"/>
    <property type="match status" value="1"/>
</dbReference>
<sequence length="659" mass="73400">MPSQPNTLYQSLSKDQILGPEHRRFKLDTLLGKHLLGQLWSATDLSHANAPVAVVVISPELMADKGFQEALKKQVIIARKLTHPHLLKTLGFFVHRAGLLLLATEPVDGLTLQGMIEKKHVKKLKPSQQRGLLMQVAASIDHYHEKTRLPYGSLAPDQIFINRQGGVKVWPLSNKVLLEASNSALTGDYIAYQSEENFHPNLLPINSDTYAVATIAYTVLSGKSPFTQAQGPDSRLSASWKAPQGLEPPQWDALLTGLDNDSAQRPESSAELISAIYAETDKPEQPEAASDDPEPNEPPLVNTKATSKQTNDNTPKKSRSVLPSFRFHWIKGAGLFTAGLLLGLSLSLWFFLQQQQLNQQINAWKEQAFALKESAQANALVNENLQQQLKQLQEKPIPLDPDQPPKARDAAEADANFAHFQDQLSTGVYGPEMVSLPAGRFFMGDQHGLGDDNERPVIEVVIDKPFALARHEVTFAEYDRFATATNRTMPDDNGWGRDNQPVVNISWLDATAYAAWLSKETGQNYRLPSEAEWEYAARAGTNTAYWWGDELYPNRAVCDGCGTQWDAQQPAPVGSLPANPWGLLDMNGNVDEWVQDCYLENYQNYPKDGSAYSEPRCAYRSMRGGSWFDIDRVVRSASRYRHPADTSRNAWGFRVALDL</sequence>